<dbReference type="InterPro" id="IPR000209">
    <property type="entry name" value="Peptidase_S8/S53_dom"/>
</dbReference>
<name>A0A371K108_9GAMM</name>
<evidence type="ECO:0000259" key="12">
    <source>
        <dbReference type="PROSITE" id="PS51829"/>
    </source>
</evidence>
<dbReference type="Gene3D" id="3.40.50.200">
    <property type="entry name" value="Peptidase S8/S53 domain"/>
    <property type="match status" value="1"/>
</dbReference>
<evidence type="ECO:0000256" key="7">
    <source>
        <dbReference type="ARBA" id="ARBA00022825"/>
    </source>
</evidence>
<dbReference type="PANTHER" id="PTHR43806">
    <property type="entry name" value="PEPTIDASE S8"/>
    <property type="match status" value="1"/>
</dbReference>
<comment type="caution">
    <text evidence="13">The sequence shown here is derived from an EMBL/GenBank/DDBJ whole genome shotgun (WGS) entry which is preliminary data.</text>
</comment>
<evidence type="ECO:0000256" key="1">
    <source>
        <dbReference type="ARBA" id="ARBA00004613"/>
    </source>
</evidence>
<dbReference type="PROSITE" id="PS51892">
    <property type="entry name" value="SUBTILASE"/>
    <property type="match status" value="1"/>
</dbReference>
<feature type="active site" description="Charge relay system" evidence="9">
    <location>
        <position position="395"/>
    </location>
</feature>
<evidence type="ECO:0000256" key="5">
    <source>
        <dbReference type="ARBA" id="ARBA00022729"/>
    </source>
</evidence>
<dbReference type="Pfam" id="PF00082">
    <property type="entry name" value="Peptidase_S8"/>
    <property type="match status" value="1"/>
</dbReference>
<dbReference type="PROSITE" id="PS00137">
    <property type="entry name" value="SUBTILASE_HIS"/>
    <property type="match status" value="1"/>
</dbReference>
<dbReference type="SUPFAM" id="SSF52743">
    <property type="entry name" value="Subtilisin-like"/>
    <property type="match status" value="1"/>
</dbReference>
<comment type="subcellular location">
    <subcellularLocation>
        <location evidence="1">Secreted</location>
    </subcellularLocation>
</comment>
<feature type="active site" description="Charge relay system" evidence="9">
    <location>
        <position position="201"/>
    </location>
</feature>
<keyword evidence="3" id="KW-0964">Secreted</keyword>
<dbReference type="InterPro" id="IPR036852">
    <property type="entry name" value="Peptidase_S8/S53_dom_sf"/>
</dbReference>
<keyword evidence="6 9" id="KW-0378">Hydrolase</keyword>
<dbReference type="PROSITE" id="PS51829">
    <property type="entry name" value="P_HOMO_B"/>
    <property type="match status" value="1"/>
</dbReference>
<evidence type="ECO:0000256" key="10">
    <source>
        <dbReference type="RuleBase" id="RU003355"/>
    </source>
</evidence>
<keyword evidence="4 9" id="KW-0645">Protease</keyword>
<evidence type="ECO:0000256" key="11">
    <source>
        <dbReference type="SAM" id="MobiDB-lite"/>
    </source>
</evidence>
<dbReference type="PANTHER" id="PTHR43806:SF11">
    <property type="entry name" value="CEREVISIN-RELATED"/>
    <property type="match status" value="1"/>
</dbReference>
<keyword evidence="5" id="KW-0732">Signal</keyword>
<dbReference type="Pfam" id="PF01483">
    <property type="entry name" value="P_proprotein"/>
    <property type="match status" value="1"/>
</dbReference>
<dbReference type="GO" id="GO:0004252">
    <property type="term" value="F:serine-type endopeptidase activity"/>
    <property type="evidence" value="ECO:0007669"/>
    <property type="project" value="UniProtKB-UniRule"/>
</dbReference>
<keyword evidence="8" id="KW-0865">Zymogen</keyword>
<dbReference type="InterPro" id="IPR015500">
    <property type="entry name" value="Peptidase_S8_subtilisin-rel"/>
</dbReference>
<dbReference type="Proteomes" id="UP000264492">
    <property type="component" value="Unassembled WGS sequence"/>
</dbReference>
<evidence type="ECO:0000256" key="6">
    <source>
        <dbReference type="ARBA" id="ARBA00022801"/>
    </source>
</evidence>
<dbReference type="AlphaFoldDB" id="A0A371K108"/>
<evidence type="ECO:0000256" key="9">
    <source>
        <dbReference type="PROSITE-ProRule" id="PRU01240"/>
    </source>
</evidence>
<gene>
    <name evidence="13" type="ORF">DX914_11285</name>
</gene>
<evidence type="ECO:0000256" key="3">
    <source>
        <dbReference type="ARBA" id="ARBA00022525"/>
    </source>
</evidence>
<feature type="domain" description="P/Homo B" evidence="12">
    <location>
        <begin position="459"/>
        <end position="583"/>
    </location>
</feature>
<protein>
    <recommendedName>
        <fullName evidence="12">P/Homo B domain-containing protein</fullName>
    </recommendedName>
</protein>
<dbReference type="OrthoDB" id="9790784at2"/>
<dbReference type="PROSITE" id="PS00136">
    <property type="entry name" value="SUBTILASE_ASP"/>
    <property type="match status" value="1"/>
</dbReference>
<evidence type="ECO:0000256" key="4">
    <source>
        <dbReference type="ARBA" id="ARBA00022670"/>
    </source>
</evidence>
<dbReference type="SUPFAM" id="SSF49785">
    <property type="entry name" value="Galactose-binding domain-like"/>
    <property type="match status" value="1"/>
</dbReference>
<dbReference type="GO" id="GO:0005576">
    <property type="term" value="C:extracellular region"/>
    <property type="evidence" value="ECO:0007669"/>
    <property type="project" value="UniProtKB-SubCell"/>
</dbReference>
<feature type="region of interest" description="Disordered" evidence="11">
    <location>
        <begin position="178"/>
        <end position="199"/>
    </location>
</feature>
<evidence type="ECO:0000256" key="2">
    <source>
        <dbReference type="ARBA" id="ARBA00011073"/>
    </source>
</evidence>
<feature type="compositionally biased region" description="Polar residues" evidence="11">
    <location>
        <begin position="468"/>
        <end position="489"/>
    </location>
</feature>
<proteinExistence type="inferred from homology"/>
<comment type="similarity">
    <text evidence="2 9 10">Belongs to the peptidase S8 family.</text>
</comment>
<feature type="region of interest" description="Disordered" evidence="11">
    <location>
        <begin position="460"/>
        <end position="489"/>
    </location>
</feature>
<evidence type="ECO:0000256" key="8">
    <source>
        <dbReference type="ARBA" id="ARBA00023145"/>
    </source>
</evidence>
<dbReference type="InterPro" id="IPR008979">
    <property type="entry name" value="Galactose-bd-like_sf"/>
</dbReference>
<keyword evidence="14" id="KW-1185">Reference proteome</keyword>
<sequence length="583" mass="58275">MKSGETYNRFIVKYKNGSAPTASTASVASSLSNAGARTVLPAASRGKKLGLKHLRRMAMGADVVTNDSALNSDEARAVIQQLAADPNVEWVQPDYVMHALAVPNDTRFGEQWHYADSAVGINAPTAWNTTTGNGVVVAVIDSGIVSHTDLNANVLPGYDFVTSTTGLGAACGSATGCGASEDGNGRDNDPTDSSGATTGYHGTHVAGTIGAVTNNANGVAGVAYGARIVPVRALAKYGSGSTSDIADAIVWASGGAVSGVPANANPAEVINMSLGGDRPCSDTPAYQTAINTAVANGSIVVAAAGNSNINVSGATPASCANVVSVAASDQGGRRAFYSTYGAVSITAPGGETCSPTNEFLPLGQSPQGTCTRSHSSQGILSTVNGNGYAFNQGTSMATPHVSGVVALIQAASATPKTVAQVKQILADTARPISAANCPGGCGPGLIDAAAAVAAAGGGGNPNPNPGAQTYSNGTDANIPDNNSTGVSSSIAVAGRSGNAPADAKVSVSIVHPYRGDLKVDLIAPDGSVYALFTGVGNDSGDNVTFSNQAVNLSSEALNGSWKLRAVDRAAQDVGRIDSWSITF</sequence>
<dbReference type="InterPro" id="IPR050131">
    <property type="entry name" value="Peptidase_S8_subtilisin-like"/>
</dbReference>
<reference evidence="13 14" key="1">
    <citation type="submission" date="2018-08" db="EMBL/GenBank/DDBJ databases">
        <title>Lysobacter sp. zong2l5, whole genome shotgun sequence.</title>
        <authorList>
            <person name="Zhang X."/>
            <person name="Feng G."/>
            <person name="Zhu H."/>
        </authorList>
    </citation>
    <scope>NUCLEOTIDE SEQUENCE [LARGE SCALE GENOMIC DNA]</scope>
    <source>
        <strain evidence="14">zong2l5</strain>
    </source>
</reference>
<dbReference type="InterPro" id="IPR023828">
    <property type="entry name" value="Peptidase_S8_Ser-AS"/>
</dbReference>
<accession>A0A371K108</accession>
<evidence type="ECO:0000313" key="14">
    <source>
        <dbReference type="Proteomes" id="UP000264492"/>
    </source>
</evidence>
<organism evidence="13 14">
    <name type="scientific">Lysobacter silvisoli</name>
    <dbReference type="NCBI Taxonomy" id="2293254"/>
    <lineage>
        <taxon>Bacteria</taxon>
        <taxon>Pseudomonadati</taxon>
        <taxon>Pseudomonadota</taxon>
        <taxon>Gammaproteobacteria</taxon>
        <taxon>Lysobacterales</taxon>
        <taxon>Lysobacteraceae</taxon>
        <taxon>Lysobacter</taxon>
    </lineage>
</organism>
<dbReference type="Gene3D" id="2.60.120.260">
    <property type="entry name" value="Galactose-binding domain-like"/>
    <property type="match status" value="1"/>
</dbReference>
<dbReference type="InterPro" id="IPR023827">
    <property type="entry name" value="Peptidase_S8_Asp-AS"/>
</dbReference>
<dbReference type="EMBL" id="QTSU01000002">
    <property type="protein sequence ID" value="RDZ27550.1"/>
    <property type="molecule type" value="Genomic_DNA"/>
</dbReference>
<dbReference type="InterPro" id="IPR002884">
    <property type="entry name" value="P_dom"/>
</dbReference>
<feature type="active site" description="Charge relay system" evidence="9">
    <location>
        <position position="141"/>
    </location>
</feature>
<dbReference type="PROSITE" id="PS00138">
    <property type="entry name" value="SUBTILASE_SER"/>
    <property type="match status" value="1"/>
</dbReference>
<dbReference type="FunFam" id="3.40.50.200:FF:000022">
    <property type="entry name" value="Extracellular protease"/>
    <property type="match status" value="1"/>
</dbReference>
<keyword evidence="7 9" id="KW-0720">Serine protease</keyword>
<dbReference type="PRINTS" id="PR00723">
    <property type="entry name" value="SUBTILISIN"/>
</dbReference>
<dbReference type="InterPro" id="IPR022398">
    <property type="entry name" value="Peptidase_S8_His-AS"/>
</dbReference>
<dbReference type="GO" id="GO:0006508">
    <property type="term" value="P:proteolysis"/>
    <property type="evidence" value="ECO:0007669"/>
    <property type="project" value="UniProtKB-KW"/>
</dbReference>
<evidence type="ECO:0000313" key="13">
    <source>
        <dbReference type="EMBL" id="RDZ27550.1"/>
    </source>
</evidence>